<dbReference type="EMBL" id="MPZV01000001">
    <property type="protein sequence ID" value="OOY26221.1"/>
    <property type="molecule type" value="Genomic_DNA"/>
</dbReference>
<protein>
    <submittedName>
        <fullName evidence="1">Uncharacterized protein</fullName>
    </submittedName>
</protein>
<accession>A0ABX3N3N1</accession>
<gene>
    <name evidence="1" type="ORF">BMI91_02325</name>
</gene>
<evidence type="ECO:0000313" key="1">
    <source>
        <dbReference type="EMBL" id="OOY26221.1"/>
    </source>
</evidence>
<keyword evidence="2" id="KW-1185">Reference proteome</keyword>
<sequence>MDSYVGKSISEPVLDYGPPMNVLDLPDGSRAYQWKMSDSGAVPIVTPTTSTVYGPAGLATVSGSQTNWVPYSKTCVYTLLAKPNGKDWVVTGYRKPTFNCE</sequence>
<name>A0ABX3N3N1_9RHOB</name>
<dbReference type="Proteomes" id="UP000190787">
    <property type="component" value="Unassembled WGS sequence"/>
</dbReference>
<comment type="caution">
    <text evidence="1">The sequence shown here is derived from an EMBL/GenBank/DDBJ whole genome shotgun (WGS) entry which is preliminary data.</text>
</comment>
<evidence type="ECO:0000313" key="2">
    <source>
        <dbReference type="Proteomes" id="UP000190787"/>
    </source>
</evidence>
<organism evidence="1 2">
    <name type="scientific">Thioclava sediminum</name>
    <dbReference type="NCBI Taxonomy" id="1915319"/>
    <lineage>
        <taxon>Bacteria</taxon>
        <taxon>Pseudomonadati</taxon>
        <taxon>Pseudomonadota</taxon>
        <taxon>Alphaproteobacteria</taxon>
        <taxon>Rhodobacterales</taxon>
        <taxon>Paracoccaceae</taxon>
        <taxon>Thioclava</taxon>
    </lineage>
</organism>
<reference evidence="1 2" key="1">
    <citation type="submission" date="2016-11" db="EMBL/GenBank/DDBJ databases">
        <title>A multilocus sequence analysis scheme for characterization of bacteria in the genus Thioclava.</title>
        <authorList>
            <person name="Liu Y."/>
            <person name="Shao Z."/>
        </authorList>
    </citation>
    <scope>NUCLEOTIDE SEQUENCE [LARGE SCALE GENOMIC DNA]</scope>
    <source>
        <strain evidence="1 2">TAW-CT134</strain>
    </source>
</reference>
<proteinExistence type="predicted"/>